<gene>
    <name evidence="2" type="ORF">ACFFH4_13830</name>
</gene>
<dbReference type="InterPro" id="IPR048147">
    <property type="entry name" value="CBO0543-like"/>
</dbReference>
<evidence type="ECO:0000313" key="3">
    <source>
        <dbReference type="Proteomes" id="UP001589833"/>
    </source>
</evidence>
<proteinExistence type="predicted"/>
<accession>A0ABV6NHI0</accession>
<feature type="transmembrane region" description="Helical" evidence="1">
    <location>
        <begin position="33"/>
        <end position="52"/>
    </location>
</feature>
<evidence type="ECO:0000256" key="1">
    <source>
        <dbReference type="SAM" id="Phobius"/>
    </source>
</evidence>
<dbReference type="EMBL" id="JBHLTR010000017">
    <property type="protein sequence ID" value="MFC0560121.1"/>
    <property type="molecule type" value="Genomic_DNA"/>
</dbReference>
<name>A0ABV6NHI0_9BACI</name>
<reference evidence="2 3" key="1">
    <citation type="submission" date="2024-09" db="EMBL/GenBank/DDBJ databases">
        <authorList>
            <person name="Sun Q."/>
            <person name="Mori K."/>
        </authorList>
    </citation>
    <scope>NUCLEOTIDE SEQUENCE [LARGE SCALE GENOMIC DNA]</scope>
    <source>
        <strain evidence="2 3">NCAIM B.02301</strain>
    </source>
</reference>
<keyword evidence="1" id="KW-1133">Transmembrane helix</keyword>
<evidence type="ECO:0000313" key="2">
    <source>
        <dbReference type="EMBL" id="MFC0560121.1"/>
    </source>
</evidence>
<dbReference type="Proteomes" id="UP001589833">
    <property type="component" value="Unassembled WGS sequence"/>
</dbReference>
<comment type="caution">
    <text evidence="2">The sequence shown here is derived from an EMBL/GenBank/DDBJ whole genome shotgun (WGS) entry which is preliminary data.</text>
</comment>
<organism evidence="2 3">
    <name type="scientific">Halalkalibacter alkalisediminis</name>
    <dbReference type="NCBI Taxonomy" id="935616"/>
    <lineage>
        <taxon>Bacteria</taxon>
        <taxon>Bacillati</taxon>
        <taxon>Bacillota</taxon>
        <taxon>Bacilli</taxon>
        <taxon>Bacillales</taxon>
        <taxon>Bacillaceae</taxon>
        <taxon>Halalkalibacter</taxon>
    </lineage>
</organism>
<protein>
    <submittedName>
        <fullName evidence="2">CBO0543 family protein</fullName>
    </submittedName>
</protein>
<feature type="transmembrane region" description="Helical" evidence="1">
    <location>
        <begin position="9"/>
        <end position="27"/>
    </location>
</feature>
<keyword evidence="1" id="KW-0812">Transmembrane</keyword>
<feature type="transmembrane region" description="Helical" evidence="1">
    <location>
        <begin position="97"/>
        <end position="117"/>
    </location>
</feature>
<sequence length="163" mass="18948">MERGIERSFLLITTFIGVVLLPFAIGKRPLKDWIIVYLVSCIGNSFADRLLVSKGYLKYKVRPFRKKLSIHLPFDYILYPLFLLYFNQWTLNSKPSAIILKLFAMTIPQVIIETIAAKKTDLITWKKGWGWQQSFVSLAIKFLMCRTIIACIRILNKKENSIT</sequence>
<dbReference type="NCBIfam" id="NF041644">
    <property type="entry name" value="CBO0543_fam"/>
    <property type="match status" value="1"/>
</dbReference>
<keyword evidence="1" id="KW-0472">Membrane</keyword>
<keyword evidence="3" id="KW-1185">Reference proteome</keyword>
<feature type="transmembrane region" description="Helical" evidence="1">
    <location>
        <begin position="73"/>
        <end position="91"/>
    </location>
</feature>
<dbReference type="RefSeq" id="WP_273840459.1">
    <property type="nucleotide sequence ID" value="NZ_JAQQWT010000002.1"/>
</dbReference>